<organism evidence="3 4">
    <name type="scientific">Nocardia asteroides NBRC 15531</name>
    <dbReference type="NCBI Taxonomy" id="1110697"/>
    <lineage>
        <taxon>Bacteria</taxon>
        <taxon>Bacillati</taxon>
        <taxon>Actinomycetota</taxon>
        <taxon>Actinomycetes</taxon>
        <taxon>Mycobacteriales</taxon>
        <taxon>Nocardiaceae</taxon>
        <taxon>Nocardia</taxon>
    </lineage>
</organism>
<dbReference type="Gene3D" id="2.60.40.1610">
    <property type="entry name" value="Domain of unknown function DUF1254"/>
    <property type="match status" value="1"/>
</dbReference>
<proteinExistence type="predicted"/>
<gene>
    <name evidence="3" type="ORF">NCAST_20_04020</name>
</gene>
<protein>
    <recommendedName>
        <fullName evidence="5">DUF1254 domain-containing protein</fullName>
    </recommendedName>
</protein>
<dbReference type="Proteomes" id="UP000017048">
    <property type="component" value="Unassembled WGS sequence"/>
</dbReference>
<comment type="caution">
    <text evidence="3">The sequence shown here is derived from an EMBL/GenBank/DDBJ whole genome shotgun (WGS) entry which is preliminary data.</text>
</comment>
<dbReference type="STRING" id="1824.SAMN05444423_1011137"/>
<dbReference type="AlphaFoldDB" id="U5E483"/>
<dbReference type="OrthoDB" id="40820at2"/>
<dbReference type="PROSITE" id="PS51318">
    <property type="entry name" value="TAT"/>
    <property type="match status" value="1"/>
</dbReference>
<evidence type="ECO:0000259" key="2">
    <source>
        <dbReference type="Pfam" id="PF06863"/>
    </source>
</evidence>
<dbReference type="InterPro" id="IPR006311">
    <property type="entry name" value="TAT_signal"/>
</dbReference>
<evidence type="ECO:0008006" key="5">
    <source>
        <dbReference type="Google" id="ProtNLM"/>
    </source>
</evidence>
<dbReference type="EMBL" id="BAFO02000020">
    <property type="protein sequence ID" value="GAD83832.1"/>
    <property type="molecule type" value="Genomic_DNA"/>
</dbReference>
<dbReference type="InterPro" id="IPR037050">
    <property type="entry name" value="DUF1254_sf"/>
</dbReference>
<sequence length="474" mass="51567">MARDRGAEGLSRRALLGLGAGVSVAAVLAGCGDDEVAIPGPVHTTGTPDVLGLSEAAYIFGYPMIMLDMMRAASGPTNTIDHSVLPDPYDRGVARLSHDMVYSQAWLDLTDEPLVLQIPGMEADRYWIFQLVDGWGNTVHDLTGLQPRSTVDGPPYTYVLTGPAWSGQVPADTTRLHMPSAMATIVGRIQINGTADAPAVNRFQQQIRLVPLSAWQRGELDRTISRVHPIDRGPEPPVKRIAALDGRTYFDRMCRLMVENPPAPADAPLMRQLATIGVRPGGTVDQHPSDLLDEAVRRAHRTIADWPDPTARHVNGWEIPLDLGNFGTDYLRRAALTMRSPGLAPIRDVLYATIWSARATDDAGTPARYRLRFGPGQWPPTHAFASLTAYDPQGFLIPNADDIYTVGHVPPPAVAPDGSVEIVIQAEDPRPRVPTGNWLPIPAEGTFSLTLRLYAPKEPAMDGTWEPPPLTRAD</sequence>
<dbReference type="RefSeq" id="WP_019049335.1">
    <property type="nucleotide sequence ID" value="NZ_BAFO02000020.1"/>
</dbReference>
<dbReference type="GeneID" id="91519821"/>
<dbReference type="PANTHER" id="PTHR36509:SF2">
    <property type="entry name" value="BLL3101 PROTEIN"/>
    <property type="match status" value="1"/>
</dbReference>
<evidence type="ECO:0000313" key="3">
    <source>
        <dbReference type="EMBL" id="GAD83832.1"/>
    </source>
</evidence>
<feature type="domain" description="DUF1254" evidence="2">
    <location>
        <begin position="78"/>
        <end position="211"/>
    </location>
</feature>
<evidence type="ECO:0000259" key="1">
    <source>
        <dbReference type="Pfam" id="PF06742"/>
    </source>
</evidence>
<feature type="domain" description="DUF1214" evidence="1">
    <location>
        <begin position="357"/>
        <end position="458"/>
    </location>
</feature>
<evidence type="ECO:0000313" key="4">
    <source>
        <dbReference type="Proteomes" id="UP000017048"/>
    </source>
</evidence>
<dbReference type="Pfam" id="PF06863">
    <property type="entry name" value="DUF1254"/>
    <property type="match status" value="1"/>
</dbReference>
<dbReference type="InterPro" id="IPR037049">
    <property type="entry name" value="DUF1214_C_sf"/>
</dbReference>
<dbReference type="SUPFAM" id="SSF160935">
    <property type="entry name" value="VPA0735-like"/>
    <property type="match status" value="1"/>
</dbReference>
<dbReference type="InterPro" id="IPR010679">
    <property type="entry name" value="DUF1254"/>
</dbReference>
<keyword evidence="4" id="KW-1185">Reference proteome</keyword>
<dbReference type="Pfam" id="PF06742">
    <property type="entry name" value="DUF1214"/>
    <property type="match status" value="1"/>
</dbReference>
<dbReference type="eggNOG" id="COG5361">
    <property type="taxonomic scope" value="Bacteria"/>
</dbReference>
<dbReference type="InterPro" id="IPR010621">
    <property type="entry name" value="DUF1214"/>
</dbReference>
<dbReference type="Gene3D" id="2.60.120.600">
    <property type="entry name" value="Domain of unknown function DUF1214, C-terminal domain"/>
    <property type="match status" value="1"/>
</dbReference>
<dbReference type="PROSITE" id="PS51257">
    <property type="entry name" value="PROKAR_LIPOPROTEIN"/>
    <property type="match status" value="1"/>
</dbReference>
<accession>U5E483</accession>
<name>U5E483_NOCAS</name>
<reference evidence="3 4" key="1">
    <citation type="journal article" date="2014" name="BMC Genomics">
        <title>Genome based analysis of type-I polyketide synthase and nonribosomal peptide synthetase gene clusters in seven strains of five representative Nocardia species.</title>
        <authorList>
            <person name="Komaki H."/>
            <person name="Ichikawa N."/>
            <person name="Hosoyama A."/>
            <person name="Takahashi-Nakaguchi A."/>
            <person name="Matsuzawa T."/>
            <person name="Suzuki K."/>
            <person name="Fujita N."/>
            <person name="Gonoi T."/>
        </authorList>
    </citation>
    <scope>NUCLEOTIDE SEQUENCE [LARGE SCALE GENOMIC DNA]</scope>
    <source>
        <strain evidence="3 4">NBRC 15531</strain>
    </source>
</reference>
<dbReference type="PANTHER" id="PTHR36509">
    <property type="entry name" value="BLL3101 PROTEIN"/>
    <property type="match status" value="1"/>
</dbReference>